<dbReference type="SUPFAM" id="SSF53474">
    <property type="entry name" value="alpha/beta-Hydrolases"/>
    <property type="match status" value="1"/>
</dbReference>
<feature type="signal peptide" evidence="2">
    <location>
        <begin position="1"/>
        <end position="24"/>
    </location>
</feature>
<dbReference type="OrthoDB" id="940952at2"/>
<name>A0A0E3ZV10_9BACT</name>
<gene>
    <name evidence="3" type="ORF">SD10_07950</name>
</gene>
<dbReference type="STRING" id="1379870.SD10_07950"/>
<dbReference type="PATRIC" id="fig|1379870.5.peg.1726"/>
<feature type="chain" id="PRO_5002417303" evidence="2">
    <location>
        <begin position="25"/>
        <end position="355"/>
    </location>
</feature>
<sequence>MKPFANYLLPISLLAMTLAGIACRQDTTATPQTEPQPVEPLAGPIQRPTSGYGKDGSFTVAQYSFVSPTYAGKSVTVFYPKEVSGPRPTLFYSHPYGGESVDYNLGLYRFIASKGYVVVFAPYPTLGVTIDERYSTLWQSFTKAVSNYPQLIDTTKVGFVGHSFGGAASFALAHRAFLEKGWGEKGRLIFAMAQWYAYQLSPADLQSFPANTKLITQVYDDDDTNDHRMAIDVFKTINIPNAEKDFVLIRTSELPTYTYVANHVLPNTRSAYDAYDYYGVYRLLDALMDYSFNGNAAAKNTALGNGSAEQVTMPSYNGQVLKPLEVTDNPVSQYSQSRYEFPCTASANPRSAFCP</sequence>
<dbReference type="AlphaFoldDB" id="A0A0E3ZV10"/>
<evidence type="ECO:0000256" key="1">
    <source>
        <dbReference type="SAM" id="MobiDB-lite"/>
    </source>
</evidence>
<dbReference type="PROSITE" id="PS51257">
    <property type="entry name" value="PROKAR_LIPOPROTEIN"/>
    <property type="match status" value="1"/>
</dbReference>
<organism evidence="3 4">
    <name type="scientific">Spirosoma radiotolerans</name>
    <dbReference type="NCBI Taxonomy" id="1379870"/>
    <lineage>
        <taxon>Bacteria</taxon>
        <taxon>Pseudomonadati</taxon>
        <taxon>Bacteroidota</taxon>
        <taxon>Cytophagia</taxon>
        <taxon>Cytophagales</taxon>
        <taxon>Cytophagaceae</taxon>
        <taxon>Spirosoma</taxon>
    </lineage>
</organism>
<dbReference type="InterPro" id="IPR029058">
    <property type="entry name" value="AB_hydrolase_fold"/>
</dbReference>
<keyword evidence="4" id="KW-1185">Reference proteome</keyword>
<dbReference type="EMBL" id="CP010429">
    <property type="protein sequence ID" value="AKD54850.1"/>
    <property type="molecule type" value="Genomic_DNA"/>
</dbReference>
<dbReference type="RefSeq" id="WP_046376450.1">
    <property type="nucleotide sequence ID" value="NZ_CP010429.1"/>
</dbReference>
<dbReference type="KEGG" id="srd:SD10_07950"/>
<keyword evidence="2" id="KW-0732">Signal</keyword>
<protein>
    <submittedName>
        <fullName evidence="3">Lipase</fullName>
    </submittedName>
</protein>
<accession>A0A0E3ZV10</accession>
<feature type="region of interest" description="Disordered" evidence="1">
    <location>
        <begin position="27"/>
        <end position="46"/>
    </location>
</feature>
<proteinExistence type="predicted"/>
<dbReference type="Gene3D" id="3.40.50.1820">
    <property type="entry name" value="alpha/beta hydrolase"/>
    <property type="match status" value="1"/>
</dbReference>
<evidence type="ECO:0000313" key="3">
    <source>
        <dbReference type="EMBL" id="AKD54850.1"/>
    </source>
</evidence>
<dbReference type="HOGENOM" id="CLU_792148_0_0_10"/>
<dbReference type="Proteomes" id="UP000033054">
    <property type="component" value="Chromosome"/>
</dbReference>
<evidence type="ECO:0000313" key="4">
    <source>
        <dbReference type="Proteomes" id="UP000033054"/>
    </source>
</evidence>
<evidence type="ECO:0000256" key="2">
    <source>
        <dbReference type="SAM" id="SignalP"/>
    </source>
</evidence>
<reference evidence="3 4" key="1">
    <citation type="journal article" date="2014" name="Curr. Microbiol.">
        <title>Spirosoma radiotolerans sp. nov., a gamma-radiation-resistant bacterium isolated from gamma ray-irradiated soil.</title>
        <authorList>
            <person name="Lee J.J."/>
            <person name="Srinivasan S."/>
            <person name="Lim S."/>
            <person name="Joe M."/>
            <person name="Im S."/>
            <person name="Bae S.I."/>
            <person name="Park K.R."/>
            <person name="Han J.H."/>
            <person name="Park S.H."/>
            <person name="Joo B.M."/>
            <person name="Park S.J."/>
            <person name="Kim M.K."/>
        </authorList>
    </citation>
    <scope>NUCLEOTIDE SEQUENCE [LARGE SCALE GENOMIC DNA]</scope>
    <source>
        <strain evidence="3 4">DG5A</strain>
    </source>
</reference>